<proteinExistence type="predicted"/>
<feature type="region of interest" description="Disordered" evidence="1">
    <location>
        <begin position="307"/>
        <end position="329"/>
    </location>
</feature>
<reference evidence="3 4" key="1">
    <citation type="journal article" date="2021" name="Environ. Microbiol.">
        <title>Gene family expansions and transcriptome signatures uncover fungal adaptations to wood decay.</title>
        <authorList>
            <person name="Hage H."/>
            <person name="Miyauchi S."/>
            <person name="Viragh M."/>
            <person name="Drula E."/>
            <person name="Min B."/>
            <person name="Chaduli D."/>
            <person name="Navarro D."/>
            <person name="Favel A."/>
            <person name="Norest M."/>
            <person name="Lesage-Meessen L."/>
            <person name="Balint B."/>
            <person name="Merenyi Z."/>
            <person name="de Eugenio L."/>
            <person name="Morin E."/>
            <person name="Martinez A.T."/>
            <person name="Baldrian P."/>
            <person name="Stursova M."/>
            <person name="Martinez M.J."/>
            <person name="Novotny C."/>
            <person name="Magnuson J.K."/>
            <person name="Spatafora J.W."/>
            <person name="Maurice S."/>
            <person name="Pangilinan J."/>
            <person name="Andreopoulos W."/>
            <person name="LaButti K."/>
            <person name="Hundley H."/>
            <person name="Na H."/>
            <person name="Kuo A."/>
            <person name="Barry K."/>
            <person name="Lipzen A."/>
            <person name="Henrissat B."/>
            <person name="Riley R."/>
            <person name="Ahrendt S."/>
            <person name="Nagy L.G."/>
            <person name="Grigoriev I.V."/>
            <person name="Martin F."/>
            <person name="Rosso M.N."/>
        </authorList>
    </citation>
    <scope>NUCLEOTIDE SEQUENCE [LARGE SCALE GENOMIC DNA]</scope>
    <source>
        <strain evidence="3 4">CIRM-BRFM 1785</strain>
    </source>
</reference>
<evidence type="ECO:0000313" key="4">
    <source>
        <dbReference type="Proteomes" id="UP000814176"/>
    </source>
</evidence>
<dbReference type="PANTHER" id="PTHR33096:SF1">
    <property type="entry name" value="CXC1-LIKE CYSTEINE CLUSTER ASSOCIATED WITH KDZ TRANSPOSASES DOMAIN-CONTAINING PROTEIN"/>
    <property type="match status" value="1"/>
</dbReference>
<dbReference type="RefSeq" id="XP_047784283.1">
    <property type="nucleotide sequence ID" value="XM_047925533.1"/>
</dbReference>
<comment type="caution">
    <text evidence="3">The sequence shown here is derived from an EMBL/GenBank/DDBJ whole genome shotgun (WGS) entry which is preliminary data.</text>
</comment>
<evidence type="ECO:0000256" key="1">
    <source>
        <dbReference type="SAM" id="MobiDB-lite"/>
    </source>
</evidence>
<organism evidence="3 4">
    <name type="scientific">Rhodofomes roseus</name>
    <dbReference type="NCBI Taxonomy" id="34475"/>
    <lineage>
        <taxon>Eukaryota</taxon>
        <taxon>Fungi</taxon>
        <taxon>Dikarya</taxon>
        <taxon>Basidiomycota</taxon>
        <taxon>Agaricomycotina</taxon>
        <taxon>Agaricomycetes</taxon>
        <taxon>Polyporales</taxon>
        <taxon>Rhodofomes</taxon>
    </lineage>
</organism>
<dbReference type="EMBL" id="JADCUA010000002">
    <property type="protein sequence ID" value="KAH9843236.1"/>
    <property type="molecule type" value="Genomic_DNA"/>
</dbReference>
<dbReference type="GeneID" id="72006265"/>
<dbReference type="Proteomes" id="UP000814176">
    <property type="component" value="Unassembled WGS sequence"/>
</dbReference>
<dbReference type="Pfam" id="PF18802">
    <property type="entry name" value="CxC1"/>
    <property type="match status" value="1"/>
</dbReference>
<evidence type="ECO:0000313" key="3">
    <source>
        <dbReference type="EMBL" id="KAH9843236.1"/>
    </source>
</evidence>
<feature type="domain" description="CxC1-like cysteine cluster associated with KDZ transposases" evidence="2">
    <location>
        <begin position="85"/>
        <end position="153"/>
    </location>
</feature>
<feature type="region of interest" description="Disordered" evidence="1">
    <location>
        <begin position="1"/>
        <end position="24"/>
    </location>
</feature>
<keyword evidence="4" id="KW-1185">Reference proteome</keyword>
<dbReference type="PANTHER" id="PTHR33096">
    <property type="entry name" value="CXC2 DOMAIN-CONTAINING PROTEIN"/>
    <property type="match status" value="1"/>
</dbReference>
<protein>
    <recommendedName>
        <fullName evidence="2">CxC1-like cysteine cluster associated with KDZ transposases domain-containing protein</fullName>
    </recommendedName>
</protein>
<gene>
    <name evidence="3" type="ORF">C8Q71DRAFT_794368</name>
</gene>
<name>A0ABQ8KWQ5_9APHY</name>
<accession>A0ABQ8KWQ5</accession>
<sequence>MSEIIVSVTNASEPEEERRARAHAKRERQVQRWAHEVLPSLLRPYLRLLHESASLRTIDRRSAALLSCTCSGGSRRLTLERYITDLETIELRICGCLGAAPQLIARGLFPCAPQAPTLAVDISLLQFTRALFVRLPPNTTSFCETLEAFLEARNYKLKSRESMRRRFGNALLWYSNLSNNVDRFVRDRIEIERSRLIEAAAVQDTIANERLGLRDTATSSDPSAPAGETCNTRGRASEYLRARCPLCFGSEYVHQKDGIPDVIVCLDACFTQKRRKGKAGMRDPPRAHPDTVFVPEADVRTMESFVEQTRRGDDQGVPAPTESHDRVEGGLKLPNSVLDGCNESFTAADERRQKASTQFFADTGLMAMLCRHDRVLWLVNMTSAGEKQHYALVLVRRLFDHLPSHVTIGLLYDIACQLHRSIVKWDFLGSLASRLMYALSVFHAFGHQWPCQLVYHPRKCVGFGLSDGEGCERFWSSIQRLIPSLRVSGYHQRLFVIDTQVKHLDVMSLRKLGQWLSRKWYRCHDRLSTAQREVQDSGFSSDELRAEWRLQIEAQTKPAPKQSRNRGAKTIEAILALQKSQASYDETIRGLEERLLGDLEARAKRSRIVAAIMHKRTALGVNERSQLSRLTKNKFLQVRMNARALKQRIRDRLRQRKFELDRFERSYRNTTNKHKLSNHVESAVKRREPGILKLAKAYNALCKQMSTMVQQRKAPRFAVAPDPIQSNGLFKLDVDDDIWQDVGLEDDDFGASASDPDESAVPRWLGDEAVRSAIKAQLMLDRCLEEKDRLSVERYTMQKWMQEEWRSLEAAIASAAEDPNLLFQLNIRRSELCRLCATWQHHVRAIPSAHPISASWGPSEYELNEAALYEISEGNSLEGCIPYI</sequence>
<evidence type="ECO:0000259" key="2">
    <source>
        <dbReference type="Pfam" id="PF18802"/>
    </source>
</evidence>
<dbReference type="InterPro" id="IPR041320">
    <property type="entry name" value="CxC1"/>
</dbReference>
<dbReference type="Pfam" id="PF18758">
    <property type="entry name" value="KDZ"/>
    <property type="match status" value="1"/>
</dbReference>
<dbReference type="InterPro" id="IPR040521">
    <property type="entry name" value="KDZ"/>
</dbReference>